<dbReference type="PANTHER" id="PTHR36928:SF1">
    <property type="entry name" value="PHOSPHATASE YCDX-RELATED"/>
    <property type="match status" value="1"/>
</dbReference>
<dbReference type="Pfam" id="PF02811">
    <property type="entry name" value="PHP"/>
    <property type="match status" value="1"/>
</dbReference>
<dbReference type="PANTHER" id="PTHR36928">
    <property type="entry name" value="PHOSPHATASE YCDX-RELATED"/>
    <property type="match status" value="1"/>
</dbReference>
<reference evidence="2" key="1">
    <citation type="submission" date="2018-06" db="EMBL/GenBank/DDBJ databases">
        <authorList>
            <person name="Zhirakovskaya E."/>
        </authorList>
    </citation>
    <scope>NUCLEOTIDE SEQUENCE</scope>
</reference>
<name>A0A3B1C5F4_9ZZZZ</name>
<dbReference type="GO" id="GO:0042578">
    <property type="term" value="F:phosphoric ester hydrolase activity"/>
    <property type="evidence" value="ECO:0007669"/>
    <property type="project" value="TreeGrafter"/>
</dbReference>
<evidence type="ECO:0000259" key="1">
    <source>
        <dbReference type="SMART" id="SM00481"/>
    </source>
</evidence>
<dbReference type="Gene3D" id="3.20.20.140">
    <property type="entry name" value="Metal-dependent hydrolases"/>
    <property type="match status" value="1"/>
</dbReference>
<dbReference type="SUPFAM" id="SSF89550">
    <property type="entry name" value="PHP domain-like"/>
    <property type="match status" value="1"/>
</dbReference>
<organism evidence="2">
    <name type="scientific">hydrothermal vent metagenome</name>
    <dbReference type="NCBI Taxonomy" id="652676"/>
    <lineage>
        <taxon>unclassified sequences</taxon>
        <taxon>metagenomes</taxon>
        <taxon>ecological metagenomes</taxon>
    </lineage>
</organism>
<dbReference type="InterPro" id="IPR016195">
    <property type="entry name" value="Pol/histidinol_Pase-like"/>
</dbReference>
<accession>A0A3B1C5F4</accession>
<dbReference type="SMART" id="SM00481">
    <property type="entry name" value="POLIIIAc"/>
    <property type="match status" value="1"/>
</dbReference>
<dbReference type="CDD" id="cd07432">
    <property type="entry name" value="PHP_HisPPase"/>
    <property type="match status" value="1"/>
</dbReference>
<protein>
    <submittedName>
        <fullName evidence="2">Uncharacterized protein MJ1295</fullName>
    </submittedName>
</protein>
<dbReference type="NCBIfam" id="NF004981">
    <property type="entry name" value="PRK06361.1"/>
    <property type="match status" value="1"/>
</dbReference>
<dbReference type="InterPro" id="IPR004013">
    <property type="entry name" value="PHP_dom"/>
</dbReference>
<evidence type="ECO:0000313" key="2">
    <source>
        <dbReference type="EMBL" id="VAX19284.1"/>
    </source>
</evidence>
<dbReference type="InterPro" id="IPR050243">
    <property type="entry name" value="PHP_phosphatase"/>
</dbReference>
<gene>
    <name evidence="2" type="ORF">MNBD_NITROSPINAE02-1867</name>
</gene>
<dbReference type="EMBL" id="UOGE01000043">
    <property type="protein sequence ID" value="VAX19284.1"/>
    <property type="molecule type" value="Genomic_DNA"/>
</dbReference>
<feature type="domain" description="Polymerase/histidinol phosphatase N-terminal" evidence="1">
    <location>
        <begin position="2"/>
        <end position="74"/>
    </location>
</feature>
<dbReference type="GO" id="GO:0005829">
    <property type="term" value="C:cytosol"/>
    <property type="evidence" value="ECO:0007669"/>
    <property type="project" value="TreeGrafter"/>
</dbReference>
<dbReference type="AlphaFoldDB" id="A0A3B1C5F4"/>
<dbReference type="InterPro" id="IPR003141">
    <property type="entry name" value="Pol/His_phosphatase_N"/>
</dbReference>
<proteinExistence type="predicted"/>
<sequence>MIDLHTHTLFSDGELLPSELARRAEQIGVRALAFTDHVDYSNFRIVTTQIAQYCAGIEQSDITLIPGVEITHEPPRRIAGLIGECRELGSRLVVVHGETIVEPVAIGTNRAAIEGEADILAHPGLITDEDAKLAAEKGVALEISGRGGHSFTNGHVARQARKFGAPLVFNSDSHTPRDLMGKSMAESIAQGAGMTADEMENMFSFSQKLVERVQ</sequence>
<dbReference type="GO" id="GO:0008270">
    <property type="term" value="F:zinc ion binding"/>
    <property type="evidence" value="ECO:0007669"/>
    <property type="project" value="TreeGrafter"/>
</dbReference>